<organism evidence="4 5">
    <name type="scientific">Paenimyroides ceti</name>
    <dbReference type="NCBI Taxonomy" id="395087"/>
    <lineage>
        <taxon>Bacteria</taxon>
        <taxon>Pseudomonadati</taxon>
        <taxon>Bacteroidota</taxon>
        <taxon>Flavobacteriia</taxon>
        <taxon>Flavobacteriales</taxon>
        <taxon>Flavobacteriaceae</taxon>
        <taxon>Paenimyroides</taxon>
    </lineage>
</organism>
<dbReference type="Pfam" id="PF18962">
    <property type="entry name" value="Por_Secre_tail"/>
    <property type="match status" value="1"/>
</dbReference>
<accession>A0ABT8CPJ2</accession>
<feature type="signal peptide" evidence="2">
    <location>
        <begin position="1"/>
        <end position="19"/>
    </location>
</feature>
<comment type="caution">
    <text evidence="4">The sequence shown here is derived from an EMBL/GenBank/DDBJ whole genome shotgun (WGS) entry which is preliminary data.</text>
</comment>
<reference evidence="5" key="1">
    <citation type="journal article" date="2019" name="Int. J. Syst. Evol. Microbiol.">
        <title>The Global Catalogue of Microorganisms (GCM) 10K type strain sequencing project: providing services to taxonomists for standard genome sequencing and annotation.</title>
        <authorList>
            <consortium name="The Broad Institute Genomics Platform"/>
            <consortium name="The Broad Institute Genome Sequencing Center for Infectious Disease"/>
            <person name="Wu L."/>
            <person name="Ma J."/>
        </authorList>
    </citation>
    <scope>NUCLEOTIDE SEQUENCE [LARGE SCALE GENOMIC DNA]</scope>
    <source>
        <strain evidence="5">CECT 7184</strain>
    </source>
</reference>
<evidence type="ECO:0000259" key="3">
    <source>
        <dbReference type="Pfam" id="PF18962"/>
    </source>
</evidence>
<evidence type="ECO:0000313" key="5">
    <source>
        <dbReference type="Proteomes" id="UP001242368"/>
    </source>
</evidence>
<evidence type="ECO:0000313" key="4">
    <source>
        <dbReference type="EMBL" id="MDN3706094.1"/>
    </source>
</evidence>
<dbReference type="NCBIfam" id="TIGR04183">
    <property type="entry name" value="Por_Secre_tail"/>
    <property type="match status" value="1"/>
</dbReference>
<evidence type="ECO:0000256" key="1">
    <source>
        <dbReference type="ARBA" id="ARBA00022729"/>
    </source>
</evidence>
<feature type="domain" description="Secretion system C-terminal sorting" evidence="3">
    <location>
        <begin position="259"/>
        <end position="326"/>
    </location>
</feature>
<dbReference type="Proteomes" id="UP001242368">
    <property type="component" value="Unassembled WGS sequence"/>
</dbReference>
<dbReference type="EMBL" id="JAUFQU010000001">
    <property type="protein sequence ID" value="MDN3706094.1"/>
    <property type="molecule type" value="Genomic_DNA"/>
</dbReference>
<feature type="chain" id="PRO_5046825774" evidence="2">
    <location>
        <begin position="20"/>
        <end position="326"/>
    </location>
</feature>
<keyword evidence="1 2" id="KW-0732">Signal</keyword>
<dbReference type="RefSeq" id="WP_290362231.1">
    <property type="nucleotide sequence ID" value="NZ_JAUFQU010000001.1"/>
</dbReference>
<evidence type="ECO:0000256" key="2">
    <source>
        <dbReference type="SAM" id="SignalP"/>
    </source>
</evidence>
<gene>
    <name evidence="4" type="ORF">QW060_03025</name>
</gene>
<sequence length="326" mass="36553">MKKNYILLVLFLMILQTKAQSLYVLATHNAAYSDLVNPISINNGEAWNGIPYGPFEVPFSFKIANQPITNFGFENDYFVFFTAMEINASQYILSAPGIYVLDKNYETGISESPLSYKVDGIVGNRILKIEIKNAGSETELLVNQTNNLFLNVQIWIYEGTDVIEYHYGNSNITQTDIEDFKEEEDPLLVAIGEPSFTYSGFVSGNPVSPTFNEINNGNINEIDLTEYALNSYPASGTVYRFTPSTTVANDKFDKTRFSVYPNPVTEVLNISLEKMDVMAYIITDMTGKTLQKGIFKALENTIEVGNLSSGMYCIRIGDTTQKFIKK</sequence>
<protein>
    <submittedName>
        <fullName evidence="4">T9SS type A sorting domain-containing protein</fullName>
    </submittedName>
</protein>
<dbReference type="InterPro" id="IPR026444">
    <property type="entry name" value="Secre_tail"/>
</dbReference>
<proteinExistence type="predicted"/>
<keyword evidence="5" id="KW-1185">Reference proteome</keyword>
<name>A0ABT8CPJ2_9FLAO</name>